<evidence type="ECO:0000256" key="1">
    <source>
        <dbReference type="SAM" id="Phobius"/>
    </source>
</evidence>
<keyword evidence="1" id="KW-0812">Transmembrane</keyword>
<name>A0A9J5ZHU7_SOLCO</name>
<keyword evidence="1" id="KW-0472">Membrane</keyword>
<dbReference type="EMBL" id="JACXVP010000004">
    <property type="protein sequence ID" value="KAG5610374.1"/>
    <property type="molecule type" value="Genomic_DNA"/>
</dbReference>
<dbReference type="Proteomes" id="UP000824120">
    <property type="component" value="Chromosome 4"/>
</dbReference>
<gene>
    <name evidence="2" type="ORF">H5410_021655</name>
</gene>
<feature type="non-terminal residue" evidence="2">
    <location>
        <position position="1"/>
    </location>
</feature>
<dbReference type="AlphaFoldDB" id="A0A9J5ZHU7"/>
<accession>A0A9J5ZHU7</accession>
<reference evidence="2 3" key="1">
    <citation type="submission" date="2020-09" db="EMBL/GenBank/DDBJ databases">
        <title>De no assembly of potato wild relative species, Solanum commersonii.</title>
        <authorList>
            <person name="Cho K."/>
        </authorList>
    </citation>
    <scope>NUCLEOTIDE SEQUENCE [LARGE SCALE GENOMIC DNA]</scope>
    <source>
        <strain evidence="2">LZ3.2</strain>
        <tissue evidence="2">Leaf</tissue>
    </source>
</reference>
<keyword evidence="3" id="KW-1185">Reference proteome</keyword>
<proteinExistence type="predicted"/>
<evidence type="ECO:0000313" key="3">
    <source>
        <dbReference type="Proteomes" id="UP000824120"/>
    </source>
</evidence>
<comment type="caution">
    <text evidence="2">The sequence shown here is derived from an EMBL/GenBank/DDBJ whole genome shotgun (WGS) entry which is preliminary data.</text>
</comment>
<protein>
    <submittedName>
        <fullName evidence="2">Uncharacterized protein</fullName>
    </submittedName>
</protein>
<feature type="transmembrane region" description="Helical" evidence="1">
    <location>
        <begin position="20"/>
        <end position="39"/>
    </location>
</feature>
<evidence type="ECO:0000313" key="2">
    <source>
        <dbReference type="EMBL" id="KAG5610374.1"/>
    </source>
</evidence>
<sequence>HSIPVGVALRTSDAGLLPPVAGSVLLFLGGFAPPSFITIPRAILRGGMSIKEVADILTELVGESPNLFGKLDRTRRKDWIKNLKKFWHVGDVKGLLIKGDQEGLSVSHRVHLETLGFLPKVIEPNFTFSTKLKARTNSPNDPTCLLSTQFLKFNPASPENKIKTCTSIIKLTPIITMPLG</sequence>
<keyword evidence="1" id="KW-1133">Transmembrane helix</keyword>
<organism evidence="2 3">
    <name type="scientific">Solanum commersonii</name>
    <name type="common">Commerson's wild potato</name>
    <name type="synonym">Commerson's nightshade</name>
    <dbReference type="NCBI Taxonomy" id="4109"/>
    <lineage>
        <taxon>Eukaryota</taxon>
        <taxon>Viridiplantae</taxon>
        <taxon>Streptophyta</taxon>
        <taxon>Embryophyta</taxon>
        <taxon>Tracheophyta</taxon>
        <taxon>Spermatophyta</taxon>
        <taxon>Magnoliopsida</taxon>
        <taxon>eudicotyledons</taxon>
        <taxon>Gunneridae</taxon>
        <taxon>Pentapetalae</taxon>
        <taxon>asterids</taxon>
        <taxon>lamiids</taxon>
        <taxon>Solanales</taxon>
        <taxon>Solanaceae</taxon>
        <taxon>Solanoideae</taxon>
        <taxon>Solaneae</taxon>
        <taxon>Solanum</taxon>
    </lineage>
</organism>